<feature type="domain" description="EAL" evidence="1">
    <location>
        <begin position="1"/>
        <end position="94"/>
    </location>
</feature>
<dbReference type="GO" id="GO:0071111">
    <property type="term" value="F:cyclic-guanylate-specific phosphodiesterase activity"/>
    <property type="evidence" value="ECO:0007669"/>
    <property type="project" value="InterPro"/>
</dbReference>
<accession>A0A7W8UKF6</accession>
<protein>
    <submittedName>
        <fullName evidence="2">EAL domain-containing protein (Putative c-di-GMP-specific phosphodiesterase class I)</fullName>
    </submittedName>
</protein>
<reference evidence="2 3" key="1">
    <citation type="submission" date="2020-08" db="EMBL/GenBank/DDBJ databases">
        <title>Genomic Encyclopedia of Type Strains, Phase IV (KMG-V): Genome sequencing to study the core and pangenomes of soil and plant-associated prokaryotes.</title>
        <authorList>
            <person name="Whitman W."/>
        </authorList>
    </citation>
    <scope>NUCLEOTIDE SEQUENCE [LARGE SCALE GENOMIC DNA]</scope>
    <source>
        <strain evidence="2 3">SEMIA 4034</strain>
    </source>
</reference>
<dbReference type="InterPro" id="IPR050706">
    <property type="entry name" value="Cyclic-di-GMP_PDE-like"/>
</dbReference>
<dbReference type="PANTHER" id="PTHR33121:SF70">
    <property type="entry name" value="SIGNALING PROTEIN YKOW"/>
    <property type="match status" value="1"/>
</dbReference>
<dbReference type="InterPro" id="IPR035919">
    <property type="entry name" value="EAL_sf"/>
</dbReference>
<name>A0A7W8UKF6_9HYPH</name>
<sequence length="102" mass="10982">MRRRHAARSYDDIKQLGINIEIDDFGSGHASRSRVVSSIVEIAKALDVWVIADGVETEAHATVLAQLGCDGLQALWLSRAGKPGSDKRLNVGEIAYSPPAGR</sequence>
<evidence type="ECO:0000313" key="2">
    <source>
        <dbReference type="EMBL" id="MBB5559483.1"/>
    </source>
</evidence>
<organism evidence="2 3">
    <name type="scientific">Rhizobium lentis</name>
    <dbReference type="NCBI Taxonomy" id="1138194"/>
    <lineage>
        <taxon>Bacteria</taxon>
        <taxon>Pseudomonadati</taxon>
        <taxon>Pseudomonadota</taxon>
        <taxon>Alphaproteobacteria</taxon>
        <taxon>Hyphomicrobiales</taxon>
        <taxon>Rhizobiaceae</taxon>
        <taxon>Rhizobium/Agrobacterium group</taxon>
        <taxon>Rhizobium</taxon>
    </lineage>
</organism>
<dbReference type="AlphaFoldDB" id="A0A7W8UKF6"/>
<evidence type="ECO:0000259" key="1">
    <source>
        <dbReference type="PROSITE" id="PS50883"/>
    </source>
</evidence>
<dbReference type="InterPro" id="IPR001633">
    <property type="entry name" value="EAL_dom"/>
</dbReference>
<dbReference type="Pfam" id="PF00563">
    <property type="entry name" value="EAL"/>
    <property type="match status" value="1"/>
</dbReference>
<dbReference type="PANTHER" id="PTHR33121">
    <property type="entry name" value="CYCLIC DI-GMP PHOSPHODIESTERASE PDEF"/>
    <property type="match status" value="1"/>
</dbReference>
<gene>
    <name evidence="2" type="ORF">GGI59_001110</name>
</gene>
<keyword evidence="3" id="KW-1185">Reference proteome</keyword>
<proteinExistence type="predicted"/>
<dbReference type="Proteomes" id="UP000528824">
    <property type="component" value="Unassembled WGS sequence"/>
</dbReference>
<dbReference type="PROSITE" id="PS50883">
    <property type="entry name" value="EAL"/>
    <property type="match status" value="1"/>
</dbReference>
<comment type="caution">
    <text evidence="2">The sequence shown here is derived from an EMBL/GenBank/DDBJ whole genome shotgun (WGS) entry which is preliminary data.</text>
</comment>
<dbReference type="Gene3D" id="3.20.20.450">
    <property type="entry name" value="EAL domain"/>
    <property type="match status" value="1"/>
</dbReference>
<evidence type="ECO:0000313" key="3">
    <source>
        <dbReference type="Proteomes" id="UP000528824"/>
    </source>
</evidence>
<dbReference type="SUPFAM" id="SSF141868">
    <property type="entry name" value="EAL domain-like"/>
    <property type="match status" value="1"/>
</dbReference>
<dbReference type="EMBL" id="JACHBC010000001">
    <property type="protein sequence ID" value="MBB5559483.1"/>
    <property type="molecule type" value="Genomic_DNA"/>
</dbReference>